<evidence type="ECO:0000313" key="5">
    <source>
        <dbReference type="RefSeq" id="XP_056857798.1"/>
    </source>
</evidence>
<gene>
    <name evidence="5" type="primary">LOC130507109</name>
</gene>
<dbReference type="OrthoDB" id="1916983at2759"/>
<dbReference type="InterPro" id="IPR046431">
    <property type="entry name" value="FAF_dom"/>
</dbReference>
<feature type="region of interest" description="Disordered" evidence="2">
    <location>
        <begin position="185"/>
        <end position="208"/>
    </location>
</feature>
<keyword evidence="4" id="KW-1185">Reference proteome</keyword>
<dbReference type="AlphaFoldDB" id="A0A9W3D232"/>
<dbReference type="RefSeq" id="XP_056857798.1">
    <property type="nucleotide sequence ID" value="XM_057001818.1"/>
</dbReference>
<name>A0A9W3D232_RAPSA</name>
<accession>A0A9W3D232</accession>
<dbReference type="PANTHER" id="PTHR33155">
    <property type="entry name" value="FANTASTIC FOUR-LIKE PROTEIN (DUF3049)"/>
    <property type="match status" value="1"/>
</dbReference>
<dbReference type="Proteomes" id="UP000504610">
    <property type="component" value="Unplaced"/>
</dbReference>
<comment type="similarity">
    <text evidence="1">Belongs to the fantastic four family.</text>
</comment>
<protein>
    <submittedName>
        <fullName evidence="5">Protein FANTASTIC FOUR 2-like</fullName>
    </submittedName>
</protein>
<proteinExistence type="inferred from homology"/>
<feature type="domain" description="FAF" evidence="3">
    <location>
        <begin position="207"/>
        <end position="260"/>
    </location>
</feature>
<evidence type="ECO:0000256" key="2">
    <source>
        <dbReference type="SAM" id="MobiDB-lite"/>
    </source>
</evidence>
<sequence>MELGIIKANRNPMASGLTTINTCSYLPLFFHIHPSFLLVTSFNSNKKSISFSPNFPLIKTNQREKLKDLKNNYKLSFGSSVFFFSRTPKMSVAICQALDKIVTKSERNESFTQKGGLSFLQSMSDITAIVRNVEDKAYVHPAEKRSVSKLSEKSLEMCTESLGTETGSESGDDLLLLAFEATHTPRVPSQPKTREEKRDTGLPAKKSFPPPIKFVKGSKYTRMVRTLGEDGRLVVQAIRVLSPPRNFVAERGEGRLRLSLSQESSFLGHTHEEEETEEEIIENLEGQNGNKKFSILSSRCKENGRKPKPMLTTWKQQQFWVAT</sequence>
<evidence type="ECO:0000256" key="1">
    <source>
        <dbReference type="ARBA" id="ARBA00008690"/>
    </source>
</evidence>
<dbReference type="KEGG" id="rsz:130507109"/>
<organism evidence="4 5">
    <name type="scientific">Raphanus sativus</name>
    <name type="common">Radish</name>
    <name type="synonym">Raphanus raphanistrum var. sativus</name>
    <dbReference type="NCBI Taxonomy" id="3726"/>
    <lineage>
        <taxon>Eukaryota</taxon>
        <taxon>Viridiplantae</taxon>
        <taxon>Streptophyta</taxon>
        <taxon>Embryophyta</taxon>
        <taxon>Tracheophyta</taxon>
        <taxon>Spermatophyta</taxon>
        <taxon>Magnoliopsida</taxon>
        <taxon>eudicotyledons</taxon>
        <taxon>Gunneridae</taxon>
        <taxon>Pentapetalae</taxon>
        <taxon>rosids</taxon>
        <taxon>malvids</taxon>
        <taxon>Brassicales</taxon>
        <taxon>Brassicaceae</taxon>
        <taxon>Brassiceae</taxon>
        <taxon>Raphanus</taxon>
    </lineage>
</organism>
<evidence type="ECO:0000259" key="3">
    <source>
        <dbReference type="Pfam" id="PF11250"/>
    </source>
</evidence>
<dbReference type="PANTHER" id="PTHR33155:SF19">
    <property type="entry name" value="PROTEIN FANTASTIC FOUR 2"/>
    <property type="match status" value="1"/>
</dbReference>
<dbReference type="InterPro" id="IPR021410">
    <property type="entry name" value="FAF"/>
</dbReference>
<evidence type="ECO:0000313" key="4">
    <source>
        <dbReference type="Proteomes" id="UP000504610"/>
    </source>
</evidence>
<dbReference type="Pfam" id="PF11250">
    <property type="entry name" value="FAF"/>
    <property type="match status" value="1"/>
</dbReference>
<reference evidence="5" key="1">
    <citation type="submission" date="2025-08" db="UniProtKB">
        <authorList>
            <consortium name="RefSeq"/>
        </authorList>
    </citation>
    <scope>IDENTIFICATION</scope>
    <source>
        <tissue evidence="5">Leaf</tissue>
    </source>
</reference>
<dbReference type="GeneID" id="130507109"/>